<dbReference type="AlphaFoldDB" id="A0A2J6RN99"/>
<protein>
    <submittedName>
        <fullName evidence="1">Uncharacterized protein</fullName>
    </submittedName>
</protein>
<evidence type="ECO:0000313" key="2">
    <source>
        <dbReference type="Proteomes" id="UP000235786"/>
    </source>
</evidence>
<sequence>MAIIPFTSFLLPSASEMPAQPANSSLLLLPAKPQLLTSVLSPWKHHLEREGSKFIHWVVGNTTGFDRFVAMAFLLSASFLVGRAFWIWGGQGWEIGREWWNERNRRREFTQWMMQERRARRECVAVVGILRVGGEKKVARKRVSWEKECQLSDIEGQIEGLVKEEIMSEDGEGGQFVLDASLPLSFLRKSL</sequence>
<proteinExistence type="predicted"/>
<gene>
    <name evidence="1" type="ORF">L207DRAFT_512943</name>
</gene>
<accession>A0A2J6RN99</accession>
<dbReference type="OrthoDB" id="3564845at2759"/>
<organism evidence="1 2">
    <name type="scientific">Hyaloscypha variabilis (strain UAMH 11265 / GT02V1 / F)</name>
    <name type="common">Meliniomyces variabilis</name>
    <dbReference type="NCBI Taxonomy" id="1149755"/>
    <lineage>
        <taxon>Eukaryota</taxon>
        <taxon>Fungi</taxon>
        <taxon>Dikarya</taxon>
        <taxon>Ascomycota</taxon>
        <taxon>Pezizomycotina</taxon>
        <taxon>Leotiomycetes</taxon>
        <taxon>Helotiales</taxon>
        <taxon>Hyaloscyphaceae</taxon>
        <taxon>Hyaloscypha</taxon>
        <taxon>Hyaloscypha variabilis</taxon>
    </lineage>
</organism>
<keyword evidence="2" id="KW-1185">Reference proteome</keyword>
<name>A0A2J6RN99_HYAVF</name>
<dbReference type="EMBL" id="KZ613946">
    <property type="protein sequence ID" value="PMD39989.1"/>
    <property type="molecule type" value="Genomic_DNA"/>
</dbReference>
<dbReference type="Proteomes" id="UP000235786">
    <property type="component" value="Unassembled WGS sequence"/>
</dbReference>
<evidence type="ECO:0000313" key="1">
    <source>
        <dbReference type="EMBL" id="PMD39989.1"/>
    </source>
</evidence>
<reference evidence="1 2" key="1">
    <citation type="submission" date="2016-04" db="EMBL/GenBank/DDBJ databases">
        <title>A degradative enzymes factory behind the ericoid mycorrhizal symbiosis.</title>
        <authorList>
            <consortium name="DOE Joint Genome Institute"/>
            <person name="Martino E."/>
            <person name="Morin E."/>
            <person name="Grelet G."/>
            <person name="Kuo A."/>
            <person name="Kohler A."/>
            <person name="Daghino S."/>
            <person name="Barry K."/>
            <person name="Choi C."/>
            <person name="Cichocki N."/>
            <person name="Clum A."/>
            <person name="Copeland A."/>
            <person name="Hainaut M."/>
            <person name="Haridas S."/>
            <person name="Labutti K."/>
            <person name="Lindquist E."/>
            <person name="Lipzen A."/>
            <person name="Khouja H.-R."/>
            <person name="Murat C."/>
            <person name="Ohm R."/>
            <person name="Olson A."/>
            <person name="Spatafora J."/>
            <person name="Veneault-Fourrey C."/>
            <person name="Henrissat B."/>
            <person name="Grigoriev I."/>
            <person name="Martin F."/>
            <person name="Perotto S."/>
        </authorList>
    </citation>
    <scope>NUCLEOTIDE SEQUENCE [LARGE SCALE GENOMIC DNA]</scope>
    <source>
        <strain evidence="1 2">F</strain>
    </source>
</reference>